<name>A0A1V6SRH2_9EURO</name>
<reference evidence="11" key="1">
    <citation type="journal article" date="2017" name="Nat. Microbiol.">
        <title>Global analysis of biosynthetic gene clusters reveals vast potential of secondary metabolite production in Penicillium species.</title>
        <authorList>
            <person name="Nielsen J.C."/>
            <person name="Grijseels S."/>
            <person name="Prigent S."/>
            <person name="Ji B."/>
            <person name="Dainat J."/>
            <person name="Nielsen K.F."/>
            <person name="Frisvad J.C."/>
            <person name="Workman M."/>
            <person name="Nielsen J."/>
        </authorList>
    </citation>
    <scope>NUCLEOTIDE SEQUENCE [LARGE SCALE GENOMIC DNA]</scope>
    <source>
        <strain evidence="11">IBT 24891</strain>
    </source>
</reference>
<keyword evidence="6 7" id="KW-0443">Lipid metabolism</keyword>
<dbReference type="InterPro" id="IPR017907">
    <property type="entry name" value="Znf_RING_CS"/>
</dbReference>
<evidence type="ECO:0000259" key="9">
    <source>
        <dbReference type="PROSITE" id="PS51635"/>
    </source>
</evidence>
<evidence type="ECO:0000256" key="2">
    <source>
        <dbReference type="ARBA" id="ARBA00022771"/>
    </source>
</evidence>
<dbReference type="GO" id="GO:0016042">
    <property type="term" value="P:lipid catabolic process"/>
    <property type="evidence" value="ECO:0007669"/>
    <property type="project" value="UniProtKB-UniRule"/>
</dbReference>
<dbReference type="STRING" id="303698.A0A1V6SRH2"/>
<keyword evidence="4" id="KW-0862">Zinc</keyword>
<dbReference type="Gene3D" id="3.40.1090.10">
    <property type="entry name" value="Cytosolic phospholipase A2 catalytic domain"/>
    <property type="match status" value="1"/>
</dbReference>
<evidence type="ECO:0000313" key="11">
    <source>
        <dbReference type="Proteomes" id="UP000191285"/>
    </source>
</evidence>
<evidence type="ECO:0000256" key="4">
    <source>
        <dbReference type="ARBA" id="ARBA00022833"/>
    </source>
</evidence>
<dbReference type="EMBL" id="MLKD01000023">
    <property type="protein sequence ID" value="OQE16632.1"/>
    <property type="molecule type" value="Genomic_DNA"/>
</dbReference>
<keyword evidence="11" id="KW-1185">Reference proteome</keyword>
<dbReference type="InterPro" id="IPR016035">
    <property type="entry name" value="Acyl_Trfase/lysoPLipase"/>
</dbReference>
<dbReference type="GO" id="GO:0019369">
    <property type="term" value="P:arachidonate metabolic process"/>
    <property type="evidence" value="ECO:0007669"/>
    <property type="project" value="TreeGrafter"/>
</dbReference>
<keyword evidence="1" id="KW-0479">Metal-binding</keyword>
<feature type="active site" description="Nucleophile" evidence="7">
    <location>
        <position position="526"/>
    </location>
</feature>
<evidence type="ECO:0000256" key="1">
    <source>
        <dbReference type="ARBA" id="ARBA00022723"/>
    </source>
</evidence>
<keyword evidence="5 7" id="KW-0442">Lipid degradation</keyword>
<feature type="short sequence motif" description="GXSXG" evidence="7">
    <location>
        <begin position="524"/>
        <end position="528"/>
    </location>
</feature>
<dbReference type="GO" id="GO:0008270">
    <property type="term" value="F:zinc ion binding"/>
    <property type="evidence" value="ECO:0007669"/>
    <property type="project" value="UniProtKB-KW"/>
</dbReference>
<dbReference type="OrthoDB" id="194358at2759"/>
<comment type="caution">
    <text evidence="10">The sequence shown here is derived from an EMBL/GenBank/DDBJ whole genome shotgun (WGS) entry which is preliminary data.</text>
</comment>
<evidence type="ECO:0000256" key="6">
    <source>
        <dbReference type="ARBA" id="ARBA00023098"/>
    </source>
</evidence>
<evidence type="ECO:0000256" key="5">
    <source>
        <dbReference type="ARBA" id="ARBA00022963"/>
    </source>
</evidence>
<protein>
    <recommendedName>
        <fullName evidence="9">PNPLA domain-containing protein</fullName>
    </recommendedName>
</protein>
<dbReference type="GO" id="GO:0046486">
    <property type="term" value="P:glycerolipid metabolic process"/>
    <property type="evidence" value="ECO:0007669"/>
    <property type="project" value="UniProtKB-ARBA"/>
</dbReference>
<evidence type="ECO:0000256" key="7">
    <source>
        <dbReference type="PROSITE-ProRule" id="PRU01161"/>
    </source>
</evidence>
<feature type="domain" description="PNPLA" evidence="9">
    <location>
        <begin position="487"/>
        <end position="711"/>
    </location>
</feature>
<evidence type="ECO:0000313" key="10">
    <source>
        <dbReference type="EMBL" id="OQE16632.1"/>
    </source>
</evidence>
<dbReference type="AlphaFoldDB" id="A0A1V6SRH2"/>
<dbReference type="InterPro" id="IPR002641">
    <property type="entry name" value="PNPLA_dom"/>
</dbReference>
<keyword evidence="2" id="KW-0863">Zinc-finger</keyword>
<keyword evidence="3 7" id="KW-0378">Hydrolase</keyword>
<feature type="active site" description="Proton acceptor" evidence="7">
    <location>
        <position position="698"/>
    </location>
</feature>
<dbReference type="GO" id="GO:0047499">
    <property type="term" value="F:calcium-independent phospholipase A2 activity"/>
    <property type="evidence" value="ECO:0007669"/>
    <property type="project" value="TreeGrafter"/>
</dbReference>
<evidence type="ECO:0000256" key="8">
    <source>
        <dbReference type="SAM" id="MobiDB-lite"/>
    </source>
</evidence>
<dbReference type="PANTHER" id="PTHR24185">
    <property type="entry name" value="CALCIUM-INDEPENDENT PHOSPHOLIPASE A2-GAMMA"/>
    <property type="match status" value="1"/>
</dbReference>
<dbReference type="SUPFAM" id="SSF52151">
    <property type="entry name" value="FabD/lysophospholipase-like"/>
    <property type="match status" value="1"/>
</dbReference>
<sequence length="935" mass="105052">MQNTIDIGWLGIGTREDSRLAVVDHKRLSRIVAELPDPETQYPSLCVFLGGKSKDHALQQIYTLNNIKRHASEAQVRLRYDIASSESSQPVLLADGAIPCAAACHSLKNIAAGAGIPQLWEIQFAENLLQILWSRIIFLFADVVCIFIDDITSLDRATEFLVTCMELGSVSSESRSLLPRLILIYDSELRVGETYLHDDDPVHNRLRHTGYDDLSTVFSGKSCVQVPKISLSNTAKYLRIKTAIAEQVTAISFLRQVNRGRPNSKHFLALFQSAVAHTLSDLSTPFDIVKATRKDRPVSLCAESNLVHYLEIGHRASLCPRELVPSIASALFMDHYVPRMLVACPVTVFRTLYRDIVKKAYFRSQELWPDLCPTQQTDMVERHFFELFEVFTETKRTSAILRRTQIESQSGKLCRLRTNLICLFCLLNAAQHILACGHAMCDRCAQVFGGPVAGTEYQFDFRGCLCCLYQRPLTVDVLPPTMSPSVLALDGGGVRGVIPLEFLLLVQEHLRPCTIQEVIDLALGTSSGGLIALGLFSMVWDIRECSDRFKILARRIFSQRRPSILSLFLYPISGYNSLFGEAGKWIQWLLHDSCYDSRIFDAALKDTFGENRRLFGATGENAPSPRQSGPKVGVVTTSISKSTSTFVIGNFNASQYATGETIIYYALTTYGTNPVCGEPLEPPRLLLLDLQGIGSFQDGGLKYNFAGEIASQVSQQVWPLSMGSIRILSLGTGKTQSSDRTPHFRHIFQDGFLRRGFDAWMSTMETDSDWKKWRSRLTDEVKEDCHRLDVSLGEAPQTIDAVETMDEYSNLVLLQPGSARMARDAATTLLVSRFFFLVGPLPEHTAAPFWCSGSEARYPHLDRKGFKEMQQETRKEMRREMQREMQTEEQKEIEKPLPGPRDPDRSVQWLAARWEHLRSLEGLHEAMEEAFDASG</sequence>
<dbReference type="GO" id="GO:0016020">
    <property type="term" value="C:membrane"/>
    <property type="evidence" value="ECO:0007669"/>
    <property type="project" value="TreeGrafter"/>
</dbReference>
<dbReference type="CDD" id="cd07199">
    <property type="entry name" value="Pat17_PNPLA8_PNPLA9_like"/>
    <property type="match status" value="1"/>
</dbReference>
<accession>A0A1V6SRH2</accession>
<feature type="short sequence motif" description="DGA/G" evidence="7">
    <location>
        <begin position="698"/>
        <end position="700"/>
    </location>
</feature>
<dbReference type="Proteomes" id="UP000191285">
    <property type="component" value="Unassembled WGS sequence"/>
</dbReference>
<dbReference type="Pfam" id="PF01734">
    <property type="entry name" value="Patatin"/>
    <property type="match status" value="1"/>
</dbReference>
<evidence type="ECO:0000256" key="3">
    <source>
        <dbReference type="ARBA" id="ARBA00022801"/>
    </source>
</evidence>
<dbReference type="PROSITE" id="PS00518">
    <property type="entry name" value="ZF_RING_1"/>
    <property type="match status" value="1"/>
</dbReference>
<dbReference type="PROSITE" id="PS51635">
    <property type="entry name" value="PNPLA"/>
    <property type="match status" value="1"/>
</dbReference>
<proteinExistence type="predicted"/>
<organism evidence="10 11">
    <name type="scientific">Penicillium steckii</name>
    <dbReference type="NCBI Taxonomy" id="303698"/>
    <lineage>
        <taxon>Eukaryota</taxon>
        <taxon>Fungi</taxon>
        <taxon>Dikarya</taxon>
        <taxon>Ascomycota</taxon>
        <taxon>Pezizomycotina</taxon>
        <taxon>Eurotiomycetes</taxon>
        <taxon>Eurotiomycetidae</taxon>
        <taxon>Eurotiales</taxon>
        <taxon>Aspergillaceae</taxon>
        <taxon>Penicillium</taxon>
    </lineage>
</organism>
<dbReference type="PANTHER" id="PTHR24185:SF1">
    <property type="entry name" value="CALCIUM-INDEPENDENT PHOSPHOLIPASE A2-GAMMA"/>
    <property type="match status" value="1"/>
</dbReference>
<gene>
    <name evidence="10" type="ORF">PENSTE_c023G03150</name>
</gene>
<feature type="short sequence motif" description="GXGXXG" evidence="7">
    <location>
        <begin position="491"/>
        <end position="496"/>
    </location>
</feature>
<feature type="region of interest" description="Disordered" evidence="8">
    <location>
        <begin position="869"/>
        <end position="905"/>
    </location>
</feature>